<evidence type="ECO:0000313" key="3">
    <source>
        <dbReference type="Proteomes" id="UP000507470"/>
    </source>
</evidence>
<protein>
    <submittedName>
        <fullName evidence="2">Uncharacterized protein</fullName>
    </submittedName>
</protein>
<accession>A0A6J7ZVN3</accession>
<sequence length="360" mass="41462">MSMKSKCIPHQLNVTSIDNTSEEKSDDDKPPFHKTNNEDLNKKSENSTSRPDKAAKMVFNNTFFENLNKKPSKQSRQKQERKVIHSTNTVVPIESIKNEKSDQVRDDNKMETKKNQSEKNNQNDDKRLISLTPEDIKENGDKSISLKSAPTILSSGTGSEQPQRSTNSISDRSDDNSSIFTISSGTLNNFKKSKERKRFSLSIKQYVPENKISQPKLNEEQYEERIENLRSIYHAHSKHGHNDRNIARARTQIDFEMQQKPTAIRENPWLVQPKKDGIEMKGNQQVTKATVLRRMRTMGVQEIEDESIPDLIPKTQAFNILKMRTTVCDEDLAKSRRQVLPPLRGIPRQEPLDLPNLWRP</sequence>
<feature type="compositionally biased region" description="Basic and acidic residues" evidence="1">
    <location>
        <begin position="96"/>
        <end position="141"/>
    </location>
</feature>
<name>A0A6J7ZVN3_MYTCO</name>
<reference evidence="2 3" key="1">
    <citation type="submission" date="2020-06" db="EMBL/GenBank/DDBJ databases">
        <authorList>
            <person name="Li R."/>
            <person name="Bekaert M."/>
        </authorList>
    </citation>
    <scope>NUCLEOTIDE SEQUENCE [LARGE SCALE GENOMIC DNA]</scope>
    <source>
        <strain evidence="3">wild</strain>
    </source>
</reference>
<organism evidence="2 3">
    <name type="scientific">Mytilus coruscus</name>
    <name type="common">Sea mussel</name>
    <dbReference type="NCBI Taxonomy" id="42192"/>
    <lineage>
        <taxon>Eukaryota</taxon>
        <taxon>Metazoa</taxon>
        <taxon>Spiralia</taxon>
        <taxon>Lophotrochozoa</taxon>
        <taxon>Mollusca</taxon>
        <taxon>Bivalvia</taxon>
        <taxon>Autobranchia</taxon>
        <taxon>Pteriomorphia</taxon>
        <taxon>Mytilida</taxon>
        <taxon>Mytiloidea</taxon>
        <taxon>Mytilidae</taxon>
        <taxon>Mytilinae</taxon>
        <taxon>Mytilus</taxon>
    </lineage>
</organism>
<feature type="compositionally biased region" description="Polar residues" evidence="1">
    <location>
        <begin position="145"/>
        <end position="163"/>
    </location>
</feature>
<proteinExistence type="predicted"/>
<dbReference type="AlphaFoldDB" id="A0A6J7ZVN3"/>
<feature type="region of interest" description="Disordered" evidence="1">
    <location>
        <begin position="1"/>
        <end position="182"/>
    </location>
</feature>
<dbReference type="OrthoDB" id="674948at2759"/>
<feature type="compositionally biased region" description="Basic and acidic residues" evidence="1">
    <location>
        <begin position="21"/>
        <end position="55"/>
    </location>
</feature>
<evidence type="ECO:0000313" key="2">
    <source>
        <dbReference type="EMBL" id="CAC5356236.1"/>
    </source>
</evidence>
<gene>
    <name evidence="2" type="ORF">MCOR_512</name>
</gene>
<keyword evidence="3" id="KW-1185">Reference proteome</keyword>
<dbReference type="Proteomes" id="UP000507470">
    <property type="component" value="Unassembled WGS sequence"/>
</dbReference>
<dbReference type="EMBL" id="CACVKT020000127">
    <property type="protein sequence ID" value="CAC5356236.1"/>
    <property type="molecule type" value="Genomic_DNA"/>
</dbReference>
<evidence type="ECO:0000256" key="1">
    <source>
        <dbReference type="SAM" id="MobiDB-lite"/>
    </source>
</evidence>